<sequence>MGQVVARVDDSRGFTTGQTLFMFPDRDRDVRF</sequence>
<dbReference type="AlphaFoldDB" id="A0A3B0MDL3"/>
<accession>A0A3B0MDL3</accession>
<proteinExistence type="predicted"/>
<dbReference type="Proteomes" id="UP000272908">
    <property type="component" value="Unassembled WGS sequence"/>
</dbReference>
<evidence type="ECO:0000313" key="1">
    <source>
        <dbReference type="EMBL" id="SUZ33902.1"/>
    </source>
</evidence>
<organism evidence="1 2">
    <name type="scientific">Roseinatronobacter ekhonensis</name>
    <dbReference type="NCBI Taxonomy" id="254356"/>
    <lineage>
        <taxon>Bacteria</taxon>
        <taxon>Pseudomonadati</taxon>
        <taxon>Pseudomonadota</taxon>
        <taxon>Alphaproteobacteria</taxon>
        <taxon>Rhodobacterales</taxon>
        <taxon>Paracoccaceae</taxon>
        <taxon>Roseinatronobacter</taxon>
    </lineage>
</organism>
<protein>
    <submittedName>
        <fullName evidence="1">Uncharacterized protein</fullName>
    </submittedName>
</protein>
<reference evidence="2" key="1">
    <citation type="submission" date="2018-08" db="EMBL/GenBank/DDBJ databases">
        <authorList>
            <person name="Rodrigo-Torres L."/>
            <person name="Arahal R. D."/>
            <person name="Lucena T."/>
        </authorList>
    </citation>
    <scope>NUCLEOTIDE SEQUENCE [LARGE SCALE GENOMIC DNA]</scope>
    <source>
        <strain evidence="2">CECT 7235</strain>
    </source>
</reference>
<keyword evidence="2" id="KW-1185">Reference proteome</keyword>
<gene>
    <name evidence="1" type="ORF">ROE7235_03683</name>
</gene>
<dbReference type="EMBL" id="UIHC01000088">
    <property type="protein sequence ID" value="SUZ33902.1"/>
    <property type="molecule type" value="Genomic_DNA"/>
</dbReference>
<name>A0A3B0MDL3_9RHOB</name>
<evidence type="ECO:0000313" key="2">
    <source>
        <dbReference type="Proteomes" id="UP000272908"/>
    </source>
</evidence>